<dbReference type="PANTHER" id="PTHR43244:SF1">
    <property type="entry name" value="5,10-METHYLENETETRAHYDROMETHANOPTERIN REDUCTASE"/>
    <property type="match status" value="1"/>
</dbReference>
<dbReference type="InterPro" id="IPR036661">
    <property type="entry name" value="Luciferase-like_sf"/>
</dbReference>
<proteinExistence type="predicted"/>
<sequence length="165" mass="17027">MRIAVSPTAPSMNAAEAVQLCVDVERLGIRDAWLAEVAGAEAFALAGAIAAATEETNVGIAVVAAANRSIALHAMGSVTVSQLLGGREFHLGVGASSRLIVEAWHDRSFAPPRTRVRDMVDGVKQAIAGARSVDTVTAKMDKFRLAGSVQGVCDVYVGALGPGML</sequence>
<accession>A0A3B0RU97</accession>
<dbReference type="GO" id="GO:0016705">
    <property type="term" value="F:oxidoreductase activity, acting on paired donors, with incorporation or reduction of molecular oxygen"/>
    <property type="evidence" value="ECO:0007669"/>
    <property type="project" value="InterPro"/>
</dbReference>
<dbReference type="EMBL" id="UOEK01000069">
    <property type="protein sequence ID" value="VAV95042.1"/>
    <property type="molecule type" value="Genomic_DNA"/>
</dbReference>
<dbReference type="InterPro" id="IPR011251">
    <property type="entry name" value="Luciferase-like_dom"/>
</dbReference>
<dbReference type="Pfam" id="PF00296">
    <property type="entry name" value="Bac_luciferase"/>
    <property type="match status" value="1"/>
</dbReference>
<evidence type="ECO:0000313" key="3">
    <source>
        <dbReference type="EMBL" id="VAV95042.1"/>
    </source>
</evidence>
<gene>
    <name evidence="3" type="ORF">MNBD_ACTINO02-817</name>
</gene>
<keyword evidence="1" id="KW-0560">Oxidoreductase</keyword>
<feature type="non-terminal residue" evidence="3">
    <location>
        <position position="165"/>
    </location>
</feature>
<dbReference type="PANTHER" id="PTHR43244">
    <property type="match status" value="1"/>
</dbReference>
<protein>
    <recommendedName>
        <fullName evidence="2">Luciferase-like domain-containing protein</fullName>
    </recommendedName>
</protein>
<dbReference type="Gene3D" id="3.20.20.30">
    <property type="entry name" value="Luciferase-like domain"/>
    <property type="match status" value="1"/>
</dbReference>
<feature type="domain" description="Luciferase-like" evidence="2">
    <location>
        <begin position="3"/>
        <end position="165"/>
    </location>
</feature>
<evidence type="ECO:0000259" key="2">
    <source>
        <dbReference type="Pfam" id="PF00296"/>
    </source>
</evidence>
<evidence type="ECO:0000256" key="1">
    <source>
        <dbReference type="ARBA" id="ARBA00023002"/>
    </source>
</evidence>
<dbReference type="InterPro" id="IPR050564">
    <property type="entry name" value="F420-G6PD/mer"/>
</dbReference>
<dbReference type="AlphaFoldDB" id="A0A3B0RU97"/>
<organism evidence="3">
    <name type="scientific">hydrothermal vent metagenome</name>
    <dbReference type="NCBI Taxonomy" id="652676"/>
    <lineage>
        <taxon>unclassified sequences</taxon>
        <taxon>metagenomes</taxon>
        <taxon>ecological metagenomes</taxon>
    </lineage>
</organism>
<dbReference type="SUPFAM" id="SSF51679">
    <property type="entry name" value="Bacterial luciferase-like"/>
    <property type="match status" value="1"/>
</dbReference>
<reference evidence="3" key="1">
    <citation type="submission" date="2018-06" db="EMBL/GenBank/DDBJ databases">
        <authorList>
            <person name="Zhirakovskaya E."/>
        </authorList>
    </citation>
    <scope>NUCLEOTIDE SEQUENCE</scope>
</reference>
<name>A0A3B0RU97_9ZZZZ</name>